<feature type="region of interest" description="Disordered" evidence="1">
    <location>
        <begin position="145"/>
        <end position="173"/>
    </location>
</feature>
<evidence type="ECO:0000313" key="2">
    <source>
        <dbReference type="EMBL" id="KAL3663303.1"/>
    </source>
</evidence>
<sequence>MFMHDSNQITSGNWGTGVQLTPESMGFYSKPSSFNETSAPTPEPTTNAITRLLRQTVTDDGSISVTDARYVVPEGNSCDCMTYPDEDLAFEEGCSRTPAAGVVQFEYSDGTCYEMLFDDTEMYASCYYDGVSLGDSVPCDIDFSSEASSGESDVSTSDSESESDGGAVTDDDSATTTAMEYLAPAEGDCNCIAESDDYTVVDDTCADDVTWGQIQVAYSDSTCYTLQFDKRDLYASCDYINERSGDSQVCSFDLTEDTTSTNETPTTRTPTTTSPLSPGVIVTVAPTGKDNQGSASKVADSSAHASQFSAGRLLAAISVALLVLN</sequence>
<reference evidence="2 3" key="1">
    <citation type="submission" date="2024-09" db="EMBL/GenBank/DDBJ databases">
        <title>Genome sequencing and assembly of Phytophthora oleae, isolate VK10A, causative agent of rot of olive drupes.</title>
        <authorList>
            <person name="Conti Taguali S."/>
            <person name="Riolo M."/>
            <person name="La Spada F."/>
            <person name="Cacciola S.O."/>
            <person name="Dionisio G."/>
        </authorList>
    </citation>
    <scope>NUCLEOTIDE SEQUENCE [LARGE SCALE GENOMIC DNA]</scope>
    <source>
        <strain evidence="2 3">VK10A</strain>
    </source>
</reference>
<protein>
    <submittedName>
        <fullName evidence="2">Uncharacterized protein</fullName>
    </submittedName>
</protein>
<gene>
    <name evidence="2" type="ORF">V7S43_011712</name>
</gene>
<feature type="region of interest" description="Disordered" evidence="1">
    <location>
        <begin position="256"/>
        <end position="278"/>
    </location>
</feature>
<feature type="compositionally biased region" description="Acidic residues" evidence="1">
    <location>
        <begin position="159"/>
        <end position="173"/>
    </location>
</feature>
<dbReference type="AlphaFoldDB" id="A0ABD3F8V9"/>
<accession>A0ABD3F8V9</accession>
<evidence type="ECO:0000313" key="3">
    <source>
        <dbReference type="Proteomes" id="UP001632037"/>
    </source>
</evidence>
<feature type="compositionally biased region" description="Low complexity" evidence="1">
    <location>
        <begin position="257"/>
        <end position="278"/>
    </location>
</feature>
<dbReference type="EMBL" id="JBIMZQ010000028">
    <property type="protein sequence ID" value="KAL3663303.1"/>
    <property type="molecule type" value="Genomic_DNA"/>
</dbReference>
<proteinExistence type="predicted"/>
<name>A0ABD3F8V9_9STRA</name>
<dbReference type="Proteomes" id="UP001632037">
    <property type="component" value="Unassembled WGS sequence"/>
</dbReference>
<keyword evidence="3" id="KW-1185">Reference proteome</keyword>
<organism evidence="2 3">
    <name type="scientific">Phytophthora oleae</name>
    <dbReference type="NCBI Taxonomy" id="2107226"/>
    <lineage>
        <taxon>Eukaryota</taxon>
        <taxon>Sar</taxon>
        <taxon>Stramenopiles</taxon>
        <taxon>Oomycota</taxon>
        <taxon>Peronosporomycetes</taxon>
        <taxon>Peronosporales</taxon>
        <taxon>Peronosporaceae</taxon>
        <taxon>Phytophthora</taxon>
    </lineage>
</organism>
<evidence type="ECO:0000256" key="1">
    <source>
        <dbReference type="SAM" id="MobiDB-lite"/>
    </source>
</evidence>
<comment type="caution">
    <text evidence="2">The sequence shown here is derived from an EMBL/GenBank/DDBJ whole genome shotgun (WGS) entry which is preliminary data.</text>
</comment>
<feature type="compositionally biased region" description="Low complexity" evidence="1">
    <location>
        <begin position="145"/>
        <end position="158"/>
    </location>
</feature>